<evidence type="ECO:0000313" key="4">
    <source>
        <dbReference type="EMBL" id="CAF1199356.1"/>
    </source>
</evidence>
<evidence type="ECO:0000256" key="2">
    <source>
        <dbReference type="PROSITE-ProRule" id="PRU00192"/>
    </source>
</evidence>
<dbReference type="PROSITE" id="PS50002">
    <property type="entry name" value="SH3"/>
    <property type="match status" value="1"/>
</dbReference>
<dbReference type="AlphaFoldDB" id="A0A814WC53"/>
<dbReference type="Gene3D" id="2.30.30.40">
    <property type="entry name" value="SH3 Domains"/>
    <property type="match status" value="1"/>
</dbReference>
<gene>
    <name evidence="4" type="ORF">RFH988_LOCUS24510</name>
</gene>
<dbReference type="OrthoDB" id="4680325at2759"/>
<feature type="domain" description="SH3" evidence="3">
    <location>
        <begin position="240"/>
        <end position="299"/>
    </location>
</feature>
<comment type="caution">
    <text evidence="4">The sequence shown here is derived from an EMBL/GenBank/DDBJ whole genome shotgun (WGS) entry which is preliminary data.</text>
</comment>
<organism evidence="4 5">
    <name type="scientific">Rotaria sordida</name>
    <dbReference type="NCBI Taxonomy" id="392033"/>
    <lineage>
        <taxon>Eukaryota</taxon>
        <taxon>Metazoa</taxon>
        <taxon>Spiralia</taxon>
        <taxon>Gnathifera</taxon>
        <taxon>Rotifera</taxon>
        <taxon>Eurotatoria</taxon>
        <taxon>Bdelloidea</taxon>
        <taxon>Philodinida</taxon>
        <taxon>Philodinidae</taxon>
        <taxon>Rotaria</taxon>
    </lineage>
</organism>
<dbReference type="Proteomes" id="UP000663882">
    <property type="component" value="Unassembled WGS sequence"/>
</dbReference>
<proteinExistence type="predicted"/>
<protein>
    <recommendedName>
        <fullName evidence="3">SH3 domain-containing protein</fullName>
    </recommendedName>
</protein>
<dbReference type="InterPro" id="IPR001452">
    <property type="entry name" value="SH3_domain"/>
</dbReference>
<evidence type="ECO:0000259" key="3">
    <source>
        <dbReference type="PROSITE" id="PS50002"/>
    </source>
</evidence>
<accession>A0A814WC53</accession>
<name>A0A814WC53_9BILA</name>
<evidence type="ECO:0000256" key="1">
    <source>
        <dbReference type="ARBA" id="ARBA00022443"/>
    </source>
</evidence>
<sequence length="299" mass="34156">MYISEIIEYTNRNKMEETTAKVFARLHHMKNILCKTFKKTPQFCGGISNHNDTYYSMTNDDIDKLSEPIFETLTNVKTPQFCGGISNHNDTYYSMTNDDIDKLSEPTFETLTNIKSDDTISSISTDSLDSGVSTLSDFSHCSLLSSSSLSTSLLNRTSSIIPQLFHLRCDPSIINYISHNLLSSHRLEYFLDEINDDNIDESPSTQIPLAESSRRIIHDSEQTIIADDEDEQIGPLTSTLIDRWYTITKTYSAIFRDDLTVRKNELVQVLRCSHPHWAWIRNEKSQEGFIPTDCLIVLN</sequence>
<dbReference type="SMART" id="SM00326">
    <property type="entry name" value="SH3"/>
    <property type="match status" value="1"/>
</dbReference>
<dbReference type="SUPFAM" id="SSF50044">
    <property type="entry name" value="SH3-domain"/>
    <property type="match status" value="1"/>
</dbReference>
<evidence type="ECO:0000313" key="5">
    <source>
        <dbReference type="Proteomes" id="UP000663882"/>
    </source>
</evidence>
<reference evidence="4" key="1">
    <citation type="submission" date="2021-02" db="EMBL/GenBank/DDBJ databases">
        <authorList>
            <person name="Nowell W R."/>
        </authorList>
    </citation>
    <scope>NUCLEOTIDE SEQUENCE</scope>
</reference>
<keyword evidence="1 2" id="KW-0728">SH3 domain</keyword>
<dbReference type="InterPro" id="IPR036028">
    <property type="entry name" value="SH3-like_dom_sf"/>
</dbReference>
<dbReference type="EMBL" id="CAJNOO010001793">
    <property type="protein sequence ID" value="CAF1199356.1"/>
    <property type="molecule type" value="Genomic_DNA"/>
</dbReference>